<dbReference type="GO" id="GO:0005524">
    <property type="term" value="F:ATP binding"/>
    <property type="evidence" value="ECO:0007669"/>
    <property type="project" value="UniProtKB-KW"/>
</dbReference>
<keyword evidence="10" id="KW-1185">Reference proteome</keyword>
<dbReference type="AlphaFoldDB" id="A0A0M8ZX08"/>
<dbReference type="Pfam" id="PF04423">
    <property type="entry name" value="Rad50_zn_hook"/>
    <property type="match status" value="1"/>
</dbReference>
<accession>A0A0M8ZX08</accession>
<dbReference type="Gene3D" id="3.40.50.300">
    <property type="entry name" value="P-loop containing nucleotide triphosphate hydrolases"/>
    <property type="match status" value="1"/>
</dbReference>
<gene>
    <name evidence="9" type="ORF">WN51_02356</name>
</gene>
<dbReference type="GO" id="GO:0007004">
    <property type="term" value="P:telomere maintenance via telomerase"/>
    <property type="evidence" value="ECO:0007669"/>
    <property type="project" value="TreeGrafter"/>
</dbReference>
<dbReference type="GO" id="GO:0070192">
    <property type="term" value="P:chromosome organization involved in meiotic cell cycle"/>
    <property type="evidence" value="ECO:0007669"/>
    <property type="project" value="TreeGrafter"/>
</dbReference>
<dbReference type="GO" id="GO:0000794">
    <property type="term" value="C:condensed nuclear chromosome"/>
    <property type="evidence" value="ECO:0007669"/>
    <property type="project" value="TreeGrafter"/>
</dbReference>
<evidence type="ECO:0000256" key="4">
    <source>
        <dbReference type="ARBA" id="ARBA00022840"/>
    </source>
</evidence>
<dbReference type="STRING" id="166423.A0A0M8ZX08"/>
<evidence type="ECO:0000313" key="9">
    <source>
        <dbReference type="EMBL" id="KOX71786.1"/>
    </source>
</evidence>
<feature type="coiled-coil region" evidence="6">
    <location>
        <begin position="457"/>
        <end position="579"/>
    </location>
</feature>
<dbReference type="OrthoDB" id="7615945at2759"/>
<evidence type="ECO:0000259" key="8">
    <source>
        <dbReference type="Pfam" id="PF04423"/>
    </source>
</evidence>
<feature type="domain" description="Zinc-hook" evidence="8">
    <location>
        <begin position="363"/>
        <end position="408"/>
    </location>
</feature>
<reference evidence="9 10" key="1">
    <citation type="submission" date="2015-07" db="EMBL/GenBank/DDBJ databases">
        <title>The genome of Melipona quadrifasciata.</title>
        <authorList>
            <person name="Pan H."/>
            <person name="Kapheim K."/>
        </authorList>
    </citation>
    <scope>NUCLEOTIDE SEQUENCE [LARGE SCALE GENOMIC DNA]</scope>
    <source>
        <strain evidence="9">0111107301</strain>
        <tissue evidence="9">Whole body</tissue>
    </source>
</reference>
<evidence type="ECO:0000256" key="7">
    <source>
        <dbReference type="SAM" id="MobiDB-lite"/>
    </source>
</evidence>
<feature type="coiled-coil region" evidence="6">
    <location>
        <begin position="123"/>
        <end position="338"/>
    </location>
</feature>
<feature type="region of interest" description="Disordered" evidence="7">
    <location>
        <begin position="948"/>
        <end position="1011"/>
    </location>
</feature>
<proteinExistence type="predicted"/>
<evidence type="ECO:0000256" key="1">
    <source>
        <dbReference type="ARBA" id="ARBA00022723"/>
    </source>
</evidence>
<dbReference type="InterPro" id="IPR013134">
    <property type="entry name" value="Zn_hook_RAD50"/>
</dbReference>
<feature type="coiled-coil region" evidence="6">
    <location>
        <begin position="21"/>
        <end position="55"/>
    </location>
</feature>
<dbReference type="GO" id="GO:0046872">
    <property type="term" value="F:metal ion binding"/>
    <property type="evidence" value="ECO:0007669"/>
    <property type="project" value="UniProtKB-KW"/>
</dbReference>
<dbReference type="GO" id="GO:0000722">
    <property type="term" value="P:telomere maintenance via recombination"/>
    <property type="evidence" value="ECO:0007669"/>
    <property type="project" value="TreeGrafter"/>
</dbReference>
<feature type="compositionally biased region" description="Acidic residues" evidence="7">
    <location>
        <begin position="950"/>
        <end position="961"/>
    </location>
</feature>
<protein>
    <submittedName>
        <fullName evidence="9">DNA repair protein RAD50</fullName>
    </submittedName>
</protein>
<evidence type="ECO:0000256" key="2">
    <source>
        <dbReference type="ARBA" id="ARBA00022741"/>
    </source>
</evidence>
<dbReference type="GO" id="GO:0006302">
    <property type="term" value="P:double-strand break repair"/>
    <property type="evidence" value="ECO:0007669"/>
    <property type="project" value="TreeGrafter"/>
</dbReference>
<keyword evidence="1" id="KW-0479">Metal-binding</keyword>
<keyword evidence="3" id="KW-0862">Zinc</keyword>
<keyword evidence="5 6" id="KW-0175">Coiled coil</keyword>
<evidence type="ECO:0000256" key="3">
    <source>
        <dbReference type="ARBA" id="ARBA00022833"/>
    </source>
</evidence>
<dbReference type="GO" id="GO:0030870">
    <property type="term" value="C:Mre11 complex"/>
    <property type="evidence" value="ECO:0007669"/>
    <property type="project" value="TreeGrafter"/>
</dbReference>
<evidence type="ECO:0000313" key="10">
    <source>
        <dbReference type="Proteomes" id="UP000053105"/>
    </source>
</evidence>
<dbReference type="GO" id="GO:0003691">
    <property type="term" value="F:double-stranded telomeric DNA binding"/>
    <property type="evidence" value="ECO:0007669"/>
    <property type="project" value="TreeGrafter"/>
</dbReference>
<dbReference type="PANTHER" id="PTHR18867:SF12">
    <property type="entry name" value="DNA REPAIR PROTEIN RAD50"/>
    <property type="match status" value="1"/>
</dbReference>
<sequence length="1011" mass="119257">MFRQQLDKLEEDLQYVFEGTIEELLKEMESYDEKLIRQTDKIEELEMKLNNIAGKESGISNNLSNERVSNGSLRQQMKDQEKKINLRNKLLNDALFSWGLENVDLNVSEIEIMVLTNRMAEKMGKLRNEVRQKKLEREEKEKELQKAVDILRNKYSKIESEKNLKENEVIEIREEINKIKSDIMQLDTAAKKLSSIESKIQEVQKKIQQLNKEMDVNVMKEEIIAKTKIRNEMETLLNKVDEEIASLLKQSVLQAELELNKSTLLSKKKEIEKLRDKHEKEIITLLDIKKLPQTKLKTNLDMIQKQLINEMESINQEIQTEERQITTLETTISHIECEFQNKQREINLKNLQDKKGMYAHQSAAYKEYMKQLRETNPCCPLCHRDFDKRETVTALLKEMENEMENHPNRLRELICKDIMSDIMLWDTYIDDIFKLEQTIENLQIRMTAAGIKTIRNLGEAQNQREELKISIKNIRDAIEELQFKINMQNEILNNARQEQNTLQEEQLKIQSDIQKVKELKKRQETLYMKEISFGKSINMLKTEITTAEMELNSEIEKLKEQKKDNMEKEESDRKFVTEAAGRLSELQKMQDEIDTFIYNKVPESLENSEKKIKDYEELLNELIKEKSDTETTINKLKEEVTRQEVRKRELSDNLTLRKIQDKTKNLQQQYLNIEEKLNTINYSQMLNEWKYLKDREQALLRQQNIIKGNQEELERTMQQYIQELRKDTYRQARKNYKNKCIELTVVEEAILNLKAYSKALDTAMIQYHEERMATINRIMKQMWKLVYTGKDTTSIEIRTNATEGIGSTRRTYNYKLVQTKHGHEIDMRGRCSAGQKVLASIIIRLALAETFCKDCGILALDEPTTSLDQANADSLANALATVVKLRSQHQKNFQLIIISHDEKFLFKLAELNNNKGFYQLYRKQNGYTAVRHCLVDNQDHFVLDDIKQESDEEASSNEENEEHSVSQNESHEIILQKQAYNDQTDKKRRKISDDDEDSVESRASKRRYVFQ</sequence>
<evidence type="ECO:0000256" key="5">
    <source>
        <dbReference type="ARBA" id="ARBA00023054"/>
    </source>
</evidence>
<dbReference type="EMBL" id="KQ435830">
    <property type="protein sequence ID" value="KOX71786.1"/>
    <property type="molecule type" value="Genomic_DNA"/>
</dbReference>
<dbReference type="PANTHER" id="PTHR18867">
    <property type="entry name" value="RAD50"/>
    <property type="match status" value="1"/>
</dbReference>
<dbReference type="SUPFAM" id="SSF52540">
    <property type="entry name" value="P-loop containing nucleoside triphosphate hydrolases"/>
    <property type="match status" value="1"/>
</dbReference>
<dbReference type="Pfam" id="PF13558">
    <property type="entry name" value="SbcC_Walker_B"/>
    <property type="match status" value="1"/>
</dbReference>
<name>A0A0M8ZX08_9HYME</name>
<keyword evidence="4" id="KW-0067">ATP-binding</keyword>
<evidence type="ECO:0000256" key="6">
    <source>
        <dbReference type="SAM" id="Coils"/>
    </source>
</evidence>
<dbReference type="Proteomes" id="UP000053105">
    <property type="component" value="Unassembled WGS sequence"/>
</dbReference>
<dbReference type="SUPFAM" id="SSF75712">
    <property type="entry name" value="Rad50 coiled-coil Zn hook"/>
    <property type="match status" value="1"/>
</dbReference>
<dbReference type="GO" id="GO:0043047">
    <property type="term" value="F:single-stranded telomeric DNA binding"/>
    <property type="evidence" value="ECO:0007669"/>
    <property type="project" value="TreeGrafter"/>
</dbReference>
<organism evidence="9 10">
    <name type="scientific">Melipona quadrifasciata</name>
    <dbReference type="NCBI Taxonomy" id="166423"/>
    <lineage>
        <taxon>Eukaryota</taxon>
        <taxon>Metazoa</taxon>
        <taxon>Ecdysozoa</taxon>
        <taxon>Arthropoda</taxon>
        <taxon>Hexapoda</taxon>
        <taxon>Insecta</taxon>
        <taxon>Pterygota</taxon>
        <taxon>Neoptera</taxon>
        <taxon>Endopterygota</taxon>
        <taxon>Hymenoptera</taxon>
        <taxon>Apocrita</taxon>
        <taxon>Aculeata</taxon>
        <taxon>Apoidea</taxon>
        <taxon>Anthophila</taxon>
        <taxon>Apidae</taxon>
        <taxon>Melipona</taxon>
    </lineage>
</organism>
<feature type="coiled-coil region" evidence="6">
    <location>
        <begin position="605"/>
        <end position="676"/>
    </location>
</feature>
<keyword evidence="2" id="KW-0547">Nucleotide-binding</keyword>
<dbReference type="InterPro" id="IPR027417">
    <property type="entry name" value="P-loop_NTPase"/>
</dbReference>
<dbReference type="GO" id="GO:0051880">
    <property type="term" value="F:G-quadruplex DNA binding"/>
    <property type="evidence" value="ECO:0007669"/>
    <property type="project" value="TreeGrafter"/>
</dbReference>